<evidence type="ECO:0000313" key="1">
    <source>
        <dbReference type="EMBL" id="HIW86089.1"/>
    </source>
</evidence>
<dbReference type="SUPFAM" id="SSF53335">
    <property type="entry name" value="S-adenosyl-L-methionine-dependent methyltransferases"/>
    <property type="match status" value="1"/>
</dbReference>
<dbReference type="PANTHER" id="PTHR43861">
    <property type="entry name" value="TRANS-ACONITATE 2-METHYLTRANSFERASE-RELATED"/>
    <property type="match status" value="1"/>
</dbReference>
<protein>
    <submittedName>
        <fullName evidence="1">Methyltransferase domain-containing protein</fullName>
    </submittedName>
</protein>
<proteinExistence type="predicted"/>
<sequence length="251" mass="28837">MGWNADKYLQFENERTQPCIDLANRIRGFAPKSIIDLGCGPGNSTNVLQTVFPESDILGIDNSQNMIDKARSAHPEIRFELCGVRDISGSYDVIFSNACLQWLDDHDSLFEFLMSRLNDGGVLAVQMPMNGEEPLYRIIREVVGSSDFDFSSVCFEKNDVLAPDKYYDILSKCSSGFHIWETVYYHTMKSHEQLIDWVRATRLRPYLEALRDEEKAAFESQILEKVRSAYPFTENGSIILRFRRLFFTAVK</sequence>
<dbReference type="GO" id="GO:0032259">
    <property type="term" value="P:methylation"/>
    <property type="evidence" value="ECO:0007669"/>
    <property type="project" value="UniProtKB-KW"/>
</dbReference>
<evidence type="ECO:0000313" key="2">
    <source>
        <dbReference type="Proteomes" id="UP000824205"/>
    </source>
</evidence>
<dbReference type="Proteomes" id="UP000824205">
    <property type="component" value="Unassembled WGS sequence"/>
</dbReference>
<comment type="caution">
    <text evidence="1">The sequence shown here is derived from an EMBL/GenBank/DDBJ whole genome shotgun (WGS) entry which is preliminary data.</text>
</comment>
<organism evidence="1 2">
    <name type="scientific">Candidatus Eubacterium faecipullorum</name>
    <dbReference type="NCBI Taxonomy" id="2838571"/>
    <lineage>
        <taxon>Bacteria</taxon>
        <taxon>Bacillati</taxon>
        <taxon>Bacillota</taxon>
        <taxon>Clostridia</taxon>
        <taxon>Eubacteriales</taxon>
        <taxon>Eubacteriaceae</taxon>
        <taxon>Eubacterium</taxon>
    </lineage>
</organism>
<dbReference type="InterPro" id="IPR023149">
    <property type="entry name" value="Trans_acon_MeTrfase_C"/>
</dbReference>
<dbReference type="AlphaFoldDB" id="A0A9D1RDY7"/>
<dbReference type="PANTHER" id="PTHR43861:SF1">
    <property type="entry name" value="TRANS-ACONITATE 2-METHYLTRANSFERASE"/>
    <property type="match status" value="1"/>
</dbReference>
<dbReference type="Gene3D" id="3.40.50.150">
    <property type="entry name" value="Vaccinia Virus protein VP39"/>
    <property type="match status" value="1"/>
</dbReference>
<keyword evidence="1" id="KW-0808">Transferase</keyword>
<reference evidence="1" key="2">
    <citation type="submission" date="2021-04" db="EMBL/GenBank/DDBJ databases">
        <authorList>
            <person name="Gilroy R."/>
        </authorList>
    </citation>
    <scope>NUCLEOTIDE SEQUENCE</scope>
    <source>
        <strain evidence="1">421</strain>
    </source>
</reference>
<dbReference type="Gene3D" id="1.10.150.290">
    <property type="entry name" value="S-adenosyl-L-methionine-dependent methyltransferases"/>
    <property type="match status" value="1"/>
</dbReference>
<gene>
    <name evidence="1" type="ORF">IAA48_06285</name>
</gene>
<dbReference type="CDD" id="cd02440">
    <property type="entry name" value="AdoMet_MTases"/>
    <property type="match status" value="1"/>
</dbReference>
<dbReference type="GO" id="GO:0030798">
    <property type="term" value="F:trans-aconitate 2-methyltransferase activity"/>
    <property type="evidence" value="ECO:0007669"/>
    <property type="project" value="InterPro"/>
</dbReference>
<dbReference type="InterPro" id="IPR029063">
    <property type="entry name" value="SAM-dependent_MTases_sf"/>
</dbReference>
<name>A0A9D1RDY7_9FIRM</name>
<dbReference type="EMBL" id="DXGE01000026">
    <property type="protein sequence ID" value="HIW86089.1"/>
    <property type="molecule type" value="Genomic_DNA"/>
</dbReference>
<reference evidence="1" key="1">
    <citation type="journal article" date="2021" name="PeerJ">
        <title>Extensive microbial diversity within the chicken gut microbiome revealed by metagenomics and culture.</title>
        <authorList>
            <person name="Gilroy R."/>
            <person name="Ravi A."/>
            <person name="Getino M."/>
            <person name="Pursley I."/>
            <person name="Horton D.L."/>
            <person name="Alikhan N.F."/>
            <person name="Baker D."/>
            <person name="Gharbi K."/>
            <person name="Hall N."/>
            <person name="Watson M."/>
            <person name="Adriaenssens E.M."/>
            <person name="Foster-Nyarko E."/>
            <person name="Jarju S."/>
            <person name="Secka A."/>
            <person name="Antonio M."/>
            <person name="Oren A."/>
            <person name="Chaudhuri R.R."/>
            <person name="La Ragione R."/>
            <person name="Hildebrand F."/>
            <person name="Pallen M.J."/>
        </authorList>
    </citation>
    <scope>NUCLEOTIDE SEQUENCE</scope>
    <source>
        <strain evidence="1">421</strain>
    </source>
</reference>
<accession>A0A9D1RDY7</accession>
<dbReference type="Pfam" id="PF13489">
    <property type="entry name" value="Methyltransf_23"/>
    <property type="match status" value="1"/>
</dbReference>
<keyword evidence="1" id="KW-0489">Methyltransferase</keyword>